<reference evidence="2" key="1">
    <citation type="submission" date="2023-03" db="EMBL/GenBank/DDBJ databases">
        <title>Massive genome expansion in bonnet fungi (Mycena s.s.) driven by repeated elements and novel gene families across ecological guilds.</title>
        <authorList>
            <consortium name="Lawrence Berkeley National Laboratory"/>
            <person name="Harder C.B."/>
            <person name="Miyauchi S."/>
            <person name="Viragh M."/>
            <person name="Kuo A."/>
            <person name="Thoen E."/>
            <person name="Andreopoulos B."/>
            <person name="Lu D."/>
            <person name="Skrede I."/>
            <person name="Drula E."/>
            <person name="Henrissat B."/>
            <person name="Morin E."/>
            <person name="Kohler A."/>
            <person name="Barry K."/>
            <person name="LaButti K."/>
            <person name="Morin E."/>
            <person name="Salamov A."/>
            <person name="Lipzen A."/>
            <person name="Mereny Z."/>
            <person name="Hegedus B."/>
            <person name="Baldrian P."/>
            <person name="Stursova M."/>
            <person name="Weitz H."/>
            <person name="Taylor A."/>
            <person name="Grigoriev I.V."/>
            <person name="Nagy L.G."/>
            <person name="Martin F."/>
            <person name="Kauserud H."/>
        </authorList>
    </citation>
    <scope>NUCLEOTIDE SEQUENCE</scope>
    <source>
        <strain evidence="2">CBHHK173m</strain>
    </source>
</reference>
<dbReference type="Pfam" id="PF09791">
    <property type="entry name" value="Oxidored-like"/>
    <property type="match status" value="1"/>
</dbReference>
<feature type="domain" description="Oxidoreductase-like" evidence="1">
    <location>
        <begin position="89"/>
        <end position="132"/>
    </location>
</feature>
<organism evidence="2 3">
    <name type="scientific">Mycena belliarum</name>
    <dbReference type="NCBI Taxonomy" id="1033014"/>
    <lineage>
        <taxon>Eukaryota</taxon>
        <taxon>Fungi</taxon>
        <taxon>Dikarya</taxon>
        <taxon>Basidiomycota</taxon>
        <taxon>Agaricomycotina</taxon>
        <taxon>Agaricomycetes</taxon>
        <taxon>Agaricomycetidae</taxon>
        <taxon>Agaricales</taxon>
        <taxon>Marasmiineae</taxon>
        <taxon>Mycenaceae</taxon>
        <taxon>Mycena</taxon>
    </lineage>
</organism>
<dbReference type="InterPro" id="IPR039251">
    <property type="entry name" value="OXLD1"/>
</dbReference>
<proteinExistence type="predicted"/>
<dbReference type="AlphaFoldDB" id="A0AAD6XY99"/>
<dbReference type="Proteomes" id="UP001222325">
    <property type="component" value="Unassembled WGS sequence"/>
</dbReference>
<dbReference type="PANTHER" id="PTHR21193:SF3">
    <property type="entry name" value="OXIDOREDUCTASE-LIKE DOMAIN-CONTAINING PROTEIN 1"/>
    <property type="match status" value="1"/>
</dbReference>
<evidence type="ECO:0000313" key="3">
    <source>
        <dbReference type="Proteomes" id="UP001222325"/>
    </source>
</evidence>
<dbReference type="GO" id="GO:0005739">
    <property type="term" value="C:mitochondrion"/>
    <property type="evidence" value="ECO:0007669"/>
    <property type="project" value="TreeGrafter"/>
</dbReference>
<dbReference type="InterPro" id="IPR019180">
    <property type="entry name" value="Oxidoreductase-like_N"/>
</dbReference>
<dbReference type="PANTHER" id="PTHR21193">
    <property type="entry name" value="OXIDOREDUCTASE-LIKE DOMAIN-CONTAINING PROTEIN 1"/>
    <property type="match status" value="1"/>
</dbReference>
<comment type="caution">
    <text evidence="2">The sequence shown here is derived from an EMBL/GenBank/DDBJ whole genome shotgun (WGS) entry which is preliminary data.</text>
</comment>
<keyword evidence="3" id="KW-1185">Reference proteome</keyword>
<accession>A0AAD6XY99</accession>
<protein>
    <submittedName>
        <fullName evidence="2">Oxidoreductase-like protein</fullName>
    </submittedName>
</protein>
<evidence type="ECO:0000259" key="1">
    <source>
        <dbReference type="Pfam" id="PF09791"/>
    </source>
</evidence>
<sequence>MLAINHVRAALLSSCSRRLYTSDSGAVQRLKSPKRGGQNLSLRYRRLEQSLRGKLALQKDIDTRAQEDALPAPNDLSARAPAFDTSRSFHGFEIPQRPKPPESDECCMSGCAVCVYDLYDESVTAYNDSIATLRTTLASAGIAEASWPDSLHPGRGADQGKKSAVLSAFEELEQALQKKRRGDTQ</sequence>
<gene>
    <name evidence="2" type="ORF">B0H15DRAFT_815612</name>
</gene>
<dbReference type="EMBL" id="JARJCN010000004">
    <property type="protein sequence ID" value="KAJ7101302.1"/>
    <property type="molecule type" value="Genomic_DNA"/>
</dbReference>
<evidence type="ECO:0000313" key="2">
    <source>
        <dbReference type="EMBL" id="KAJ7101302.1"/>
    </source>
</evidence>
<name>A0AAD6XY99_9AGAR</name>